<sequence length="158" mass="16984">MDQRIWHIGVAVDDLEKGKKEFAEVFGVSWRPTRVRALTLTDAQGADHEVECHVTFSEGGPFAVELWESIPGTPLAAAPGGGVHHIGYWVDDIAQENERLSALGFGPHATVGPRPLLNTGPSGTVVELCDLHSDRPQLRDLFPAGSPYAGPPVLDSDL</sequence>
<feature type="domain" description="VOC" evidence="1">
    <location>
        <begin position="4"/>
        <end position="141"/>
    </location>
</feature>
<dbReference type="Gene3D" id="3.10.180.10">
    <property type="entry name" value="2,3-Dihydroxybiphenyl 1,2-Dioxygenase, domain 1"/>
    <property type="match status" value="1"/>
</dbReference>
<organism evidence="2 3">
    <name type="scientific">Actinacidiphila yanglinensis</name>
    <dbReference type="NCBI Taxonomy" id="310779"/>
    <lineage>
        <taxon>Bacteria</taxon>
        <taxon>Bacillati</taxon>
        <taxon>Actinomycetota</taxon>
        <taxon>Actinomycetes</taxon>
        <taxon>Kitasatosporales</taxon>
        <taxon>Streptomycetaceae</taxon>
        <taxon>Actinacidiphila</taxon>
    </lineage>
</organism>
<dbReference type="Pfam" id="PF13669">
    <property type="entry name" value="Glyoxalase_4"/>
    <property type="match status" value="1"/>
</dbReference>
<dbReference type="Proteomes" id="UP000236754">
    <property type="component" value="Unassembled WGS sequence"/>
</dbReference>
<dbReference type="RefSeq" id="WP_103888659.1">
    <property type="nucleotide sequence ID" value="NZ_FNVU01000013.1"/>
</dbReference>
<keyword evidence="3" id="KW-1185">Reference proteome</keyword>
<dbReference type="EMBL" id="FNVU01000013">
    <property type="protein sequence ID" value="SEG82598.1"/>
    <property type="molecule type" value="Genomic_DNA"/>
</dbReference>
<accession>A0A1H6DBE5</accession>
<dbReference type="SUPFAM" id="SSF54593">
    <property type="entry name" value="Glyoxalase/Bleomycin resistance protein/Dihydroxybiphenyl dioxygenase"/>
    <property type="match status" value="1"/>
</dbReference>
<protein>
    <submittedName>
        <fullName evidence="2">Glyoxalase/Bleomycin resistance protein/Dioxygenase superfamily protein</fullName>
    </submittedName>
</protein>
<evidence type="ECO:0000313" key="2">
    <source>
        <dbReference type="EMBL" id="SEG82598.1"/>
    </source>
</evidence>
<gene>
    <name evidence="2" type="ORF">SAMN05216223_113170</name>
</gene>
<dbReference type="InterPro" id="IPR037523">
    <property type="entry name" value="VOC_core"/>
</dbReference>
<dbReference type="InterPro" id="IPR029068">
    <property type="entry name" value="Glyas_Bleomycin-R_OHBP_Dase"/>
</dbReference>
<dbReference type="OrthoDB" id="5185674at2"/>
<dbReference type="AlphaFoldDB" id="A0A1H6DBE5"/>
<keyword evidence="2" id="KW-0560">Oxidoreductase</keyword>
<evidence type="ECO:0000313" key="3">
    <source>
        <dbReference type="Proteomes" id="UP000236754"/>
    </source>
</evidence>
<reference evidence="2 3" key="1">
    <citation type="submission" date="2016-10" db="EMBL/GenBank/DDBJ databases">
        <authorList>
            <person name="de Groot N.N."/>
        </authorList>
    </citation>
    <scope>NUCLEOTIDE SEQUENCE [LARGE SCALE GENOMIC DNA]</scope>
    <source>
        <strain evidence="2 3">CGMCC 4.2023</strain>
    </source>
</reference>
<dbReference type="GO" id="GO:0051213">
    <property type="term" value="F:dioxygenase activity"/>
    <property type="evidence" value="ECO:0007669"/>
    <property type="project" value="UniProtKB-KW"/>
</dbReference>
<dbReference type="PROSITE" id="PS51819">
    <property type="entry name" value="VOC"/>
    <property type="match status" value="1"/>
</dbReference>
<evidence type="ECO:0000259" key="1">
    <source>
        <dbReference type="PROSITE" id="PS51819"/>
    </source>
</evidence>
<proteinExistence type="predicted"/>
<keyword evidence="2" id="KW-0223">Dioxygenase</keyword>
<name>A0A1H6DBE5_9ACTN</name>